<name>A0AAV9TWZ6_9PEZI</name>
<comment type="caution">
    <text evidence="2">The sequence shown here is derived from an EMBL/GenBank/DDBJ whole genome shotgun (WGS) entry which is preliminary data.</text>
</comment>
<gene>
    <name evidence="2" type="ORF">TWF730_004772</name>
</gene>
<accession>A0AAV9TWZ6</accession>
<reference evidence="2 3" key="1">
    <citation type="submission" date="2019-10" db="EMBL/GenBank/DDBJ databases">
        <authorList>
            <person name="Palmer J.M."/>
        </authorList>
    </citation>
    <scope>NUCLEOTIDE SEQUENCE [LARGE SCALE GENOMIC DNA]</scope>
    <source>
        <strain evidence="2 3">TWF730</strain>
    </source>
</reference>
<organism evidence="2 3">
    <name type="scientific">Orbilia blumenaviensis</name>
    <dbReference type="NCBI Taxonomy" id="1796055"/>
    <lineage>
        <taxon>Eukaryota</taxon>
        <taxon>Fungi</taxon>
        <taxon>Dikarya</taxon>
        <taxon>Ascomycota</taxon>
        <taxon>Pezizomycotina</taxon>
        <taxon>Orbiliomycetes</taxon>
        <taxon>Orbiliales</taxon>
        <taxon>Orbiliaceae</taxon>
        <taxon>Orbilia</taxon>
    </lineage>
</organism>
<sequence>MKPDGRYTVISSLGALVLVVCHVQAAVPILSFDLEGRSTGQSLNPRAKASSKIIPPKYYNYDSINTDSTVSELRWSPEYLWSGALEFSKLKGVGLDTGKKSKNILSSSTKELRCLGARTRKDEDEGLPNEVEIDHCTCSTGSCEKDNNINSPSPRFQWNFRGRILHPAIYKNWFVNIAPDVQIVGTRGEKQMPLWYGYIESAYNDKCLTFRRPVKTPPPFLEGSQYGKIGDVVLEKCVDDQNFGEFDDPQLWVLWVFRKDAETRLLPRATHLWQTCVAKGKRANERHYRGLVWNTDPTSGRTAYFGCHDSDHTAISPHPWFFRAATVKTLDITGKQLDAFANKYLIDFA</sequence>
<keyword evidence="3" id="KW-1185">Reference proteome</keyword>
<evidence type="ECO:0000313" key="2">
    <source>
        <dbReference type="EMBL" id="KAK6330277.1"/>
    </source>
</evidence>
<protein>
    <submittedName>
        <fullName evidence="2">Uncharacterized protein</fullName>
    </submittedName>
</protein>
<evidence type="ECO:0000256" key="1">
    <source>
        <dbReference type="SAM" id="SignalP"/>
    </source>
</evidence>
<keyword evidence="1" id="KW-0732">Signal</keyword>
<feature type="chain" id="PRO_5043631366" evidence="1">
    <location>
        <begin position="26"/>
        <end position="349"/>
    </location>
</feature>
<proteinExistence type="predicted"/>
<dbReference type="EMBL" id="JAVHNS010000019">
    <property type="protein sequence ID" value="KAK6330277.1"/>
    <property type="molecule type" value="Genomic_DNA"/>
</dbReference>
<evidence type="ECO:0000313" key="3">
    <source>
        <dbReference type="Proteomes" id="UP001373714"/>
    </source>
</evidence>
<feature type="signal peptide" evidence="1">
    <location>
        <begin position="1"/>
        <end position="25"/>
    </location>
</feature>
<dbReference type="Proteomes" id="UP001373714">
    <property type="component" value="Unassembled WGS sequence"/>
</dbReference>
<dbReference type="AlphaFoldDB" id="A0AAV9TWZ6"/>